<protein>
    <submittedName>
        <fullName evidence="1">Uncharacterized protein</fullName>
    </submittedName>
</protein>
<dbReference type="Proteomes" id="UP000238479">
    <property type="component" value="Chromosome 1"/>
</dbReference>
<dbReference type="Gramene" id="PRQ57948">
    <property type="protein sequence ID" value="PRQ57948"/>
    <property type="gene ID" value="RchiOBHm_Chr1g0353871"/>
</dbReference>
<dbReference type="OMA" id="FRIMIIN"/>
<keyword evidence="2" id="KW-1185">Reference proteome</keyword>
<name>A0A2P6SGX7_ROSCH</name>
<gene>
    <name evidence="1" type="ORF">RchiOBHm_Chr1g0353871</name>
</gene>
<dbReference type="EMBL" id="PDCK01000039">
    <property type="protein sequence ID" value="PRQ57948.1"/>
    <property type="molecule type" value="Genomic_DNA"/>
</dbReference>
<proteinExistence type="predicted"/>
<dbReference type="InterPro" id="IPR046938">
    <property type="entry name" value="DNA_clamp_sf"/>
</dbReference>
<accession>A0A2P6SGX7</accession>
<dbReference type="Gene3D" id="3.70.10.10">
    <property type="match status" value="1"/>
</dbReference>
<comment type="caution">
    <text evidence="1">The sequence shown here is derived from an EMBL/GenBank/DDBJ whole genome shotgun (WGS) entry which is preliminary data.</text>
</comment>
<sequence>MTSFKCYESRNLQFNLEILHRQLQLNNLHELILYGEVESKDMLGYEDPDEPGDHVIFYELVNGPDRLIHSFKMPLLSWNRDAMDLRFLANQYPVRLGLSSARFCELITNMDSFGCTVHATLFENQVLFRVVNYERVFLTEPSRCETESDHGFPCALKFDIQHIKALLNAATLSEMIWIWSSDKFTLLSFPIDGLGKLFFGHYKFTTI</sequence>
<reference evidence="1 2" key="1">
    <citation type="journal article" date="2018" name="Nat. Genet.">
        <title>The Rosa genome provides new insights in the design of modern roses.</title>
        <authorList>
            <person name="Bendahmane M."/>
        </authorList>
    </citation>
    <scope>NUCLEOTIDE SEQUENCE [LARGE SCALE GENOMIC DNA]</scope>
    <source>
        <strain evidence="2">cv. Old Blush</strain>
    </source>
</reference>
<evidence type="ECO:0000313" key="1">
    <source>
        <dbReference type="EMBL" id="PRQ57948.1"/>
    </source>
</evidence>
<organism evidence="1 2">
    <name type="scientific">Rosa chinensis</name>
    <name type="common">China rose</name>
    <dbReference type="NCBI Taxonomy" id="74649"/>
    <lineage>
        <taxon>Eukaryota</taxon>
        <taxon>Viridiplantae</taxon>
        <taxon>Streptophyta</taxon>
        <taxon>Embryophyta</taxon>
        <taxon>Tracheophyta</taxon>
        <taxon>Spermatophyta</taxon>
        <taxon>Magnoliopsida</taxon>
        <taxon>eudicotyledons</taxon>
        <taxon>Gunneridae</taxon>
        <taxon>Pentapetalae</taxon>
        <taxon>rosids</taxon>
        <taxon>fabids</taxon>
        <taxon>Rosales</taxon>
        <taxon>Rosaceae</taxon>
        <taxon>Rosoideae</taxon>
        <taxon>Rosoideae incertae sedis</taxon>
        <taxon>Rosa</taxon>
    </lineage>
</organism>
<evidence type="ECO:0000313" key="2">
    <source>
        <dbReference type="Proteomes" id="UP000238479"/>
    </source>
</evidence>
<dbReference type="SUPFAM" id="SSF55979">
    <property type="entry name" value="DNA clamp"/>
    <property type="match status" value="1"/>
</dbReference>
<dbReference type="AlphaFoldDB" id="A0A2P6SGX7"/>